<dbReference type="InterPro" id="IPR047324">
    <property type="entry name" value="LbH_gamma_CA-like"/>
</dbReference>
<organism evidence="1">
    <name type="scientific">Candidatus Moduliflexus flocculans</name>
    <dbReference type="NCBI Taxonomy" id="1499966"/>
    <lineage>
        <taxon>Bacteria</taxon>
        <taxon>Candidatus Moduliflexota</taxon>
        <taxon>Candidatus Moduliflexia</taxon>
        <taxon>Candidatus Moduliflexales</taxon>
        <taxon>Candidatus Moduliflexaceae</taxon>
    </lineage>
</organism>
<sequence>MVKQYRGIWPEIHPSAFIEESAQIIGDVVIGADSSVWFQAILRGDVGSIRVGARTNVQDGAIIHESSSCSIVIGNDVTIGHRAVLHGCVVHDCCLIGIGAVILDGAEIGENSIIGAGAVIPEGMIVPPKSVVLGIPGTVRRMLDAEDIQRLKDRATRYVAHKNTYREPPQNSEVFRSRNSDIDELTGFFKNPQ</sequence>
<dbReference type="CDD" id="cd04645">
    <property type="entry name" value="LbH_gamma_CA_like"/>
    <property type="match status" value="1"/>
</dbReference>
<dbReference type="Gene3D" id="2.160.10.10">
    <property type="entry name" value="Hexapeptide repeat proteins"/>
    <property type="match status" value="1"/>
</dbReference>
<reference evidence="1" key="1">
    <citation type="journal article" date="2015" name="PeerJ">
        <title>First genomic representation of candidate bacterial phylum KSB3 points to enhanced environmental sensing as a trigger of wastewater bulking.</title>
        <authorList>
            <person name="Sekiguchi Y."/>
            <person name="Ohashi A."/>
            <person name="Parks D.H."/>
            <person name="Yamauchi T."/>
            <person name="Tyson G.W."/>
            <person name="Hugenholtz P."/>
        </authorList>
    </citation>
    <scope>NUCLEOTIDE SEQUENCE [LARGE SCALE GENOMIC DNA]</scope>
</reference>
<name>A0A081BP13_9BACT</name>
<dbReference type="AlphaFoldDB" id="A0A081BP13"/>
<dbReference type="Pfam" id="PF00132">
    <property type="entry name" value="Hexapep"/>
    <property type="match status" value="1"/>
</dbReference>
<dbReference type="PANTHER" id="PTHR13061:SF29">
    <property type="entry name" value="GAMMA CARBONIC ANHYDRASE-LIKE 1, MITOCHONDRIAL-RELATED"/>
    <property type="match status" value="1"/>
</dbReference>
<keyword evidence="2" id="KW-1185">Reference proteome</keyword>
<dbReference type="HOGENOM" id="CLU_064827_4_1_0"/>
<dbReference type="Proteomes" id="UP000030700">
    <property type="component" value="Unassembled WGS sequence"/>
</dbReference>
<proteinExistence type="predicted"/>
<dbReference type="InterPro" id="IPR001451">
    <property type="entry name" value="Hexapep"/>
</dbReference>
<dbReference type="STRING" id="1499966.U14_03379"/>
<dbReference type="SUPFAM" id="SSF51161">
    <property type="entry name" value="Trimeric LpxA-like enzymes"/>
    <property type="match status" value="1"/>
</dbReference>
<protein>
    <recommendedName>
        <fullName evidence="3">Gamma carbonic anhydrase family protein</fullName>
    </recommendedName>
</protein>
<evidence type="ECO:0008006" key="3">
    <source>
        <dbReference type="Google" id="ProtNLM"/>
    </source>
</evidence>
<evidence type="ECO:0000313" key="2">
    <source>
        <dbReference type="Proteomes" id="UP000030700"/>
    </source>
</evidence>
<dbReference type="InterPro" id="IPR011004">
    <property type="entry name" value="Trimer_LpxA-like_sf"/>
</dbReference>
<gene>
    <name evidence="1" type="ORF">U14_03379</name>
</gene>
<dbReference type="PANTHER" id="PTHR13061">
    <property type="entry name" value="DYNACTIN SUBUNIT P25"/>
    <property type="match status" value="1"/>
</dbReference>
<accession>A0A081BP13</accession>
<dbReference type="InterPro" id="IPR050484">
    <property type="entry name" value="Transf_Hexapept/Carb_Anhydrase"/>
</dbReference>
<evidence type="ECO:0000313" key="1">
    <source>
        <dbReference type="EMBL" id="GAK52129.1"/>
    </source>
</evidence>
<dbReference type="EMBL" id="DF820458">
    <property type="protein sequence ID" value="GAK52129.1"/>
    <property type="molecule type" value="Genomic_DNA"/>
</dbReference>